<sequence length="66" mass="7527">MIICCHFATLRLMHMAASSIFIKEILALHNFYFTVMDSNVPALSTKRVGSFVITKRKVPQFIHVSD</sequence>
<accession>A0A2P2LVX3</accession>
<proteinExistence type="predicted"/>
<dbReference type="EMBL" id="GGEC01041623">
    <property type="protein sequence ID" value="MBX22107.1"/>
    <property type="molecule type" value="Transcribed_RNA"/>
</dbReference>
<dbReference type="AlphaFoldDB" id="A0A2P2LVX3"/>
<dbReference type="EMBL" id="GGEC01041627">
    <property type="protein sequence ID" value="MBX22111.1"/>
    <property type="molecule type" value="Transcribed_RNA"/>
</dbReference>
<evidence type="ECO:0000313" key="2">
    <source>
        <dbReference type="EMBL" id="MBX22107.1"/>
    </source>
</evidence>
<evidence type="ECO:0000256" key="1">
    <source>
        <dbReference type="SAM" id="SignalP"/>
    </source>
</evidence>
<feature type="chain" id="PRO_5015085085" evidence="1">
    <location>
        <begin position="28"/>
        <end position="66"/>
    </location>
</feature>
<reference evidence="2" key="1">
    <citation type="submission" date="2018-02" db="EMBL/GenBank/DDBJ databases">
        <title>Rhizophora mucronata_Transcriptome.</title>
        <authorList>
            <person name="Meera S.P."/>
            <person name="Sreeshan A."/>
            <person name="Augustine A."/>
        </authorList>
    </citation>
    <scope>NUCLEOTIDE SEQUENCE</scope>
    <source>
        <tissue evidence="2">Leaf</tissue>
    </source>
</reference>
<name>A0A2P2LVX3_RHIMU</name>
<dbReference type="EMBL" id="GGEC01041628">
    <property type="protein sequence ID" value="MBX22112.1"/>
    <property type="molecule type" value="Transcribed_RNA"/>
</dbReference>
<organism evidence="2">
    <name type="scientific">Rhizophora mucronata</name>
    <name type="common">Asiatic mangrove</name>
    <dbReference type="NCBI Taxonomy" id="61149"/>
    <lineage>
        <taxon>Eukaryota</taxon>
        <taxon>Viridiplantae</taxon>
        <taxon>Streptophyta</taxon>
        <taxon>Embryophyta</taxon>
        <taxon>Tracheophyta</taxon>
        <taxon>Spermatophyta</taxon>
        <taxon>Magnoliopsida</taxon>
        <taxon>eudicotyledons</taxon>
        <taxon>Gunneridae</taxon>
        <taxon>Pentapetalae</taxon>
        <taxon>rosids</taxon>
        <taxon>fabids</taxon>
        <taxon>Malpighiales</taxon>
        <taxon>Rhizophoraceae</taxon>
        <taxon>Rhizophora</taxon>
    </lineage>
</organism>
<keyword evidence="1" id="KW-0732">Signal</keyword>
<feature type="signal peptide" evidence="1">
    <location>
        <begin position="1"/>
        <end position="27"/>
    </location>
</feature>
<protein>
    <submittedName>
        <fullName evidence="2">Uncharacterized protein</fullName>
    </submittedName>
</protein>